<keyword evidence="5" id="KW-1185">Reference proteome</keyword>
<name>A0ABN1UXL9_9ACTN</name>
<keyword evidence="2" id="KW-0472">Membrane</keyword>
<evidence type="ECO:0000313" key="5">
    <source>
        <dbReference type="Proteomes" id="UP001501371"/>
    </source>
</evidence>
<keyword evidence="2" id="KW-0812">Transmembrane</keyword>
<comment type="caution">
    <text evidence="4">The sequence shown here is derived from an EMBL/GenBank/DDBJ whole genome shotgun (WGS) entry which is preliminary data.</text>
</comment>
<evidence type="ECO:0000259" key="3">
    <source>
        <dbReference type="Pfam" id="PF20182"/>
    </source>
</evidence>
<evidence type="ECO:0000256" key="1">
    <source>
        <dbReference type="SAM" id="MobiDB-lite"/>
    </source>
</evidence>
<feature type="transmembrane region" description="Helical" evidence="2">
    <location>
        <begin position="198"/>
        <end position="221"/>
    </location>
</feature>
<evidence type="ECO:0000256" key="2">
    <source>
        <dbReference type="SAM" id="Phobius"/>
    </source>
</evidence>
<feature type="transmembrane region" description="Helical" evidence="2">
    <location>
        <begin position="70"/>
        <end position="90"/>
    </location>
</feature>
<reference evidence="4 5" key="1">
    <citation type="journal article" date="2019" name="Int. J. Syst. Evol. Microbiol.">
        <title>The Global Catalogue of Microorganisms (GCM) 10K type strain sequencing project: providing services to taxonomists for standard genome sequencing and annotation.</title>
        <authorList>
            <consortium name="The Broad Institute Genomics Platform"/>
            <consortium name="The Broad Institute Genome Sequencing Center for Infectious Disease"/>
            <person name="Wu L."/>
            <person name="Ma J."/>
        </authorList>
    </citation>
    <scope>NUCLEOTIDE SEQUENCE [LARGE SCALE GENOMIC DNA]</scope>
    <source>
        <strain evidence="4 5">JCM 12696</strain>
    </source>
</reference>
<gene>
    <name evidence="4" type="ORF">GCM10009654_40580</name>
</gene>
<organism evidence="4 5">
    <name type="scientific">Streptomyces hebeiensis</name>
    <dbReference type="NCBI Taxonomy" id="229486"/>
    <lineage>
        <taxon>Bacteria</taxon>
        <taxon>Bacillati</taxon>
        <taxon>Actinomycetota</taxon>
        <taxon>Actinomycetes</taxon>
        <taxon>Kitasatosporales</taxon>
        <taxon>Streptomycetaceae</taxon>
        <taxon>Streptomyces</taxon>
    </lineage>
</organism>
<dbReference type="EMBL" id="BAAAKV010000036">
    <property type="protein sequence ID" value="GAA1179212.1"/>
    <property type="molecule type" value="Genomic_DNA"/>
</dbReference>
<dbReference type="Pfam" id="PF20182">
    <property type="entry name" value="DUF6545"/>
    <property type="match status" value="1"/>
</dbReference>
<keyword evidence="2" id="KW-1133">Transmembrane helix</keyword>
<feature type="domain" description="DUF6545" evidence="3">
    <location>
        <begin position="257"/>
        <end position="397"/>
    </location>
</feature>
<dbReference type="RefSeq" id="WP_030751511.1">
    <property type="nucleotide sequence ID" value="NZ_BAAAKV010000036.1"/>
</dbReference>
<feature type="transmembrane region" description="Helical" evidence="2">
    <location>
        <begin position="156"/>
        <end position="177"/>
    </location>
</feature>
<feature type="region of interest" description="Disordered" evidence="1">
    <location>
        <begin position="361"/>
        <end position="380"/>
    </location>
</feature>
<protein>
    <recommendedName>
        <fullName evidence="3">DUF6545 domain-containing protein</fullName>
    </recommendedName>
</protein>
<dbReference type="InterPro" id="IPR046675">
    <property type="entry name" value="DUF6545"/>
</dbReference>
<accession>A0ABN1UXL9</accession>
<feature type="transmembrane region" description="Helical" evidence="2">
    <location>
        <begin position="120"/>
        <end position="136"/>
    </location>
</feature>
<dbReference type="Proteomes" id="UP001501371">
    <property type="component" value="Unassembled WGS sequence"/>
</dbReference>
<feature type="transmembrane region" description="Helical" evidence="2">
    <location>
        <begin position="35"/>
        <end position="58"/>
    </location>
</feature>
<dbReference type="NCBIfam" id="NF042915">
    <property type="entry name" value="MAB_1171c_fam"/>
    <property type="match status" value="1"/>
</dbReference>
<dbReference type="InterPro" id="IPR050039">
    <property type="entry name" value="MAB_1171c-like"/>
</dbReference>
<feature type="transmembrane region" description="Helical" evidence="2">
    <location>
        <begin position="6"/>
        <end position="23"/>
    </location>
</feature>
<proteinExistence type="predicted"/>
<feature type="transmembrane region" description="Helical" evidence="2">
    <location>
        <begin position="233"/>
        <end position="258"/>
    </location>
</feature>
<evidence type="ECO:0000313" key="4">
    <source>
        <dbReference type="EMBL" id="GAA1179212.1"/>
    </source>
</evidence>
<sequence length="412" mass="44312">MSETPYNIVYLGIGSVAWVVAALKIRAWLRDPSQGLLVVALTIAAPATAFVVAAPVVYRLIDRVAHRGNLATVLVYLGITGFSAAAVVLARMWTPPKERTGVRVWDAVTADTWHQVRRRLAVFAVLVPVMVGLFLAGDATSPETPLTFDTTFATDWRIAAFLVIYQALFGFALIDISRVCRGHADRLPRGGLHRGIRLIALGGVVACGYVLCKLIAIGTAFARVTGAEWLSTALGPVFAALGAVLITAGFAGPAVSAWRRRRSDYRALRPLWDLVYRADERLALEAPPSAWTERLAVRDLEWRTARRGLEIRDGQLTLRPWVGPAVVTAAGRLAERDGLAADDRSALIVAAALRSAVEALNSGTAPRPREDQTPLPGLDTEPAEERAHLVRVAHYLHAPLTAEAVATAAPAG</sequence>